<dbReference type="RefSeq" id="WP_011586685.1">
    <property type="nucleotide sequence ID" value="NC_008255.1"/>
</dbReference>
<dbReference type="OrthoDB" id="610933at2"/>
<protein>
    <submittedName>
        <fullName evidence="1">Uncharacterized protein</fullName>
    </submittedName>
</protein>
<name>A0A6N4SWA6_CYTH3</name>
<dbReference type="Proteomes" id="UP000001822">
    <property type="component" value="Chromosome"/>
</dbReference>
<dbReference type="AlphaFoldDB" id="A0A6N4SWA6"/>
<organism evidence="1 2">
    <name type="scientific">Cytophaga hutchinsonii (strain ATCC 33406 / DSM 1761 / CIP 103989 / NBRC 15051 / NCIMB 9469 / D465)</name>
    <dbReference type="NCBI Taxonomy" id="269798"/>
    <lineage>
        <taxon>Bacteria</taxon>
        <taxon>Pseudomonadati</taxon>
        <taxon>Bacteroidota</taxon>
        <taxon>Cytophagia</taxon>
        <taxon>Cytophagales</taxon>
        <taxon>Cytophagaceae</taxon>
        <taxon>Cytophaga</taxon>
    </lineage>
</organism>
<reference evidence="1 2" key="1">
    <citation type="journal article" date="2007" name="Appl. Environ. Microbiol.">
        <title>Genome sequence of the cellulolytic gliding bacterium Cytophaga hutchinsonii.</title>
        <authorList>
            <person name="Xie G."/>
            <person name="Bruce D.C."/>
            <person name="Challacombe J.F."/>
            <person name="Chertkov O."/>
            <person name="Detter J.C."/>
            <person name="Gilna P."/>
            <person name="Han C.S."/>
            <person name="Lucas S."/>
            <person name="Misra M."/>
            <person name="Myers G.L."/>
            <person name="Richardson P."/>
            <person name="Tapia R."/>
            <person name="Thayer N."/>
            <person name="Thompson L.S."/>
            <person name="Brettin T.S."/>
            <person name="Henrissat B."/>
            <person name="Wilson D.B."/>
            <person name="McBride M.J."/>
        </authorList>
    </citation>
    <scope>NUCLEOTIDE SEQUENCE [LARGE SCALE GENOMIC DNA]</scope>
    <source>
        <strain evidence="2">ATCC 33406 / DSM 1761 / CIP 103989 / NBRC 15051 / NCIMB 9469 / D465</strain>
    </source>
</reference>
<dbReference type="KEGG" id="chu:CHU_3341"/>
<sequence>MKHRFKRILLFLSIPILLGGMLHYTISYKIKNVLQLLIEKESDSTYAFHASKIEVSFWNKSFVIEKAQFISLDTSKSKMHYTVEIPQMYMQIQSWSDIIFKRKISIDSLSFIDSKIGVYEKTLHKIKPKGNVDIQEVFKTFEKILVFLEVKSFSIQNGSFSYKTIHSPKTLSGQGINFSIRNLSEKNKKGHLLYSEDITLDMKNQEWHLPDGIHTVSFKRLSFSGKNQFFELDSFTINSAANADKEEINLYTEKFFFNSVELESMYQNNTLAIDTLLCIRPVLTLSLAKNKATPADTSKSIAKFLPGLFKASHINYINIEDGQILLKNKKMDSTDALVQKSNLKIYNLSLNENRVPFLKTDSILFGLKDIKFITPDSTFEIVASELLIINNDLVLRNSFFGPAHTSTTGKSISFSAPEFRLNDINFVDLIQRKLNAKQAELYRPNIIIKSVKDNASGADTAVTNIEHFYSSLHGFRELVGVERLNIIDGNIHIRNSGKQHTSLHMEGIDALILPINVVNSSALLDIKHALPDIKIAKISIESDHAHITINRFAFNGVQRKNYADHVHLKMRDELDIEGNTIYWEIFDWDLFQKYKRIDIKEFSAQKLSVKAGAEEEKKSSDVPRKNLPDIRVGKLNIGQLLVHSAIADDTFSFTAHNVTVDSLRTQKRFFAWKKVDGIYENIHMKKDHVTAHIQLLKFDALTQVILQNISLDKKDTGTNIHVKIPSVIVLGNFYSTDFSSVSIQKLNIQDPVINYSSISDAPKKPAAKKEFSIPINLKTKELIVSNASVHYKEIHVNDTISCTGNFTVKIENIAASKTGNRIIQFDACQVNLHQLHFAKNAIDLDIPVASINVTNGSLNPAANHSVAFESNIAIRWEDMHFSKAGIKNNGVLQLKNVSGSFIKNQFSYTTHTAIPWQSLLTSLSIDKGTGSFLSDHAVFKINEITWQNKLNLLSFNNISYHPKLELEDAIKYASTQFDYLTLTGKSIRIKNMNIGGTTNDSIIHIQNILLDHLELSSTRDKNVPRKIVKLKEMPTRIIQAIPIPLAIDSVNIRNSKVVVHQIEANTYAKAMIPIDNINATITNITNRAGVKDSLYLTAHADILGVAIRSFAYTESYADSLSYFHASSHIVPGKFTSLNPITIPLAAVSIDNGYSNKLHAEWSGNKYATIGQMDFIYKDLAVHVLSKNDTSHTNLALLIENKVAKEIINKNNKKPSVIFFERNTEKQIFNYWLKATLQGVYSSVGLKRNDKYLKHYSKVKDKYHLPADPAINK</sequence>
<proteinExistence type="predicted"/>
<keyword evidence="2" id="KW-1185">Reference proteome</keyword>
<evidence type="ECO:0000313" key="2">
    <source>
        <dbReference type="Proteomes" id="UP000001822"/>
    </source>
</evidence>
<gene>
    <name evidence="1" type="ordered locus">CHU_3341</name>
</gene>
<dbReference type="EMBL" id="CP000383">
    <property type="protein sequence ID" value="ABG60577.1"/>
    <property type="molecule type" value="Genomic_DNA"/>
</dbReference>
<accession>A0A6N4SWA6</accession>
<evidence type="ECO:0000313" key="1">
    <source>
        <dbReference type="EMBL" id="ABG60577.1"/>
    </source>
</evidence>